<accession>A0A2Z4QC91</accession>
<gene>
    <name evidence="1" type="primary">39</name>
    <name evidence="1" type="ORF">SEA_YOSIF_39</name>
</gene>
<dbReference type="RefSeq" id="YP_010054681.1">
    <property type="nucleotide sequence ID" value="NC_054656.1"/>
</dbReference>
<keyword evidence="2" id="KW-1185">Reference proteome</keyword>
<dbReference type="GeneID" id="64470599"/>
<evidence type="ECO:0000313" key="2">
    <source>
        <dbReference type="Proteomes" id="UP000250856"/>
    </source>
</evidence>
<dbReference type="KEGG" id="vg:64470599"/>
<organism evidence="1 2">
    <name type="scientific">Streptomyces phage Yosif</name>
    <dbReference type="NCBI Taxonomy" id="2201421"/>
    <lineage>
        <taxon>Viruses</taxon>
        <taxon>Duplodnaviria</taxon>
        <taxon>Heunggongvirae</taxon>
        <taxon>Uroviricota</taxon>
        <taxon>Caudoviricetes</taxon>
        <taxon>Arquatrovirinae</taxon>
        <taxon>Yosifvirus</taxon>
        <taxon>Yosifvirus yosif</taxon>
    </lineage>
</organism>
<proteinExistence type="predicted"/>
<name>A0A2Z4QC91_9CAUD</name>
<protein>
    <submittedName>
        <fullName evidence="1">Holliday junction resolvase</fullName>
    </submittedName>
</protein>
<dbReference type="Proteomes" id="UP000250856">
    <property type="component" value="Segment"/>
</dbReference>
<dbReference type="EMBL" id="MH248947">
    <property type="protein sequence ID" value="AWY07603.1"/>
    <property type="molecule type" value="Genomic_DNA"/>
</dbReference>
<evidence type="ECO:0000313" key="1">
    <source>
        <dbReference type="EMBL" id="AWY07603.1"/>
    </source>
</evidence>
<sequence length="127" mass="14363">MASSQAARNKRKGSQWETDLREGLRSIGADVESLRLAGAEDEGDMVVREARRPRRRKFLVIEAKNAKFEPGVFIKEAQVERENFARHRGLSLDDVDGIAVIKRRGGNWRKAFVLTTVEDYFDLDGAS</sequence>
<reference evidence="2" key="1">
    <citation type="submission" date="2018-04" db="EMBL/GenBank/DDBJ databases">
        <authorList>
            <person name="Go L.Y."/>
            <person name="Mitchell J.A."/>
        </authorList>
    </citation>
    <scope>NUCLEOTIDE SEQUENCE [LARGE SCALE GENOMIC DNA]</scope>
</reference>